<dbReference type="RefSeq" id="WP_072862880.1">
    <property type="nucleotide sequence ID" value="NZ_FQUI01000004.1"/>
</dbReference>
<dbReference type="SMART" id="SM00530">
    <property type="entry name" value="HTH_XRE"/>
    <property type="match status" value="1"/>
</dbReference>
<comment type="caution">
    <text evidence="2">The sequence shown here is derived from an EMBL/GenBank/DDBJ whole genome shotgun (WGS) entry which is preliminary data.</text>
</comment>
<organism evidence="2 3">
    <name type="scientific">Marinitoga hydrogenitolerans (strain DSM 16785 / JCM 12826 / AT1271)</name>
    <dbReference type="NCBI Taxonomy" id="1122195"/>
    <lineage>
        <taxon>Bacteria</taxon>
        <taxon>Thermotogati</taxon>
        <taxon>Thermotogota</taxon>
        <taxon>Thermotogae</taxon>
        <taxon>Petrotogales</taxon>
        <taxon>Petrotogaceae</taxon>
        <taxon>Marinitoga</taxon>
    </lineage>
</organism>
<feature type="domain" description="HTH cro/C1-type" evidence="1">
    <location>
        <begin position="291"/>
        <end position="346"/>
    </location>
</feature>
<gene>
    <name evidence="2" type="ORF">SAMN02745164_00383</name>
</gene>
<dbReference type="GO" id="GO:0003677">
    <property type="term" value="F:DNA binding"/>
    <property type="evidence" value="ECO:0007669"/>
    <property type="project" value="InterPro"/>
</dbReference>
<proteinExistence type="predicted"/>
<keyword evidence="3" id="KW-1185">Reference proteome</keyword>
<dbReference type="OrthoDB" id="9815113at2"/>
<protein>
    <submittedName>
        <fullName evidence="2">Helix-turn-helix</fullName>
    </submittedName>
</protein>
<dbReference type="Proteomes" id="UP000184334">
    <property type="component" value="Unassembled WGS sequence"/>
</dbReference>
<evidence type="ECO:0000259" key="1">
    <source>
        <dbReference type="PROSITE" id="PS50943"/>
    </source>
</evidence>
<dbReference type="CDD" id="cd00093">
    <property type="entry name" value="HTH_XRE"/>
    <property type="match status" value="1"/>
</dbReference>
<dbReference type="PROSITE" id="PS50943">
    <property type="entry name" value="HTH_CROC1"/>
    <property type="match status" value="1"/>
</dbReference>
<name>A0A1M4TAS2_MARH1</name>
<evidence type="ECO:0000313" key="2">
    <source>
        <dbReference type="EMBL" id="SHE41561.1"/>
    </source>
</evidence>
<reference evidence="2" key="1">
    <citation type="submission" date="2016-11" db="EMBL/GenBank/DDBJ databases">
        <authorList>
            <person name="Varghese N."/>
            <person name="Submissions S."/>
        </authorList>
    </citation>
    <scope>NUCLEOTIDE SEQUENCE [LARGE SCALE GENOMIC DNA]</scope>
    <source>
        <strain evidence="2">DSM 16785</strain>
    </source>
</reference>
<sequence>MRKKNQEIFHILAYYGSFAKPFLNLMILKTTHDGWHHLFKSLEYDWKRNRKEALIEIEKGLIHNNSKTLHYILLAKKLSYLFLIKDYDNAKNLYFYLKENYSKIPKNSRKIVSSVLINIENIMEWNEKTRLWGKIYESDPSTEAFIYLGKARKKIKGKEYEDAWKYFEKSYKLSKEIPHRVGIINSLNDWSWYLKSFDLEKAIYLSKKLMYYTGYYFENNMNYFDIFDTFFEVNNENIGKLYSYAPIISYYWGRLPEKGKRNSKENYVSMFNYLKKFVVTKESSYKITEELRTFIKNYIVNISEVSKKINISRKSLSAIINGKVKEIKGNTIRKLIVGLNITPDIFSPFAIINEYGKLYFEKEFNKVVIKLKEMDFEKRKRLFVHMYIASLNKPNVILSDIKDLTFSDDFYVKWFIIEMLKGNEFINARKELARHFFERMKKSSYNEFIANYFNLNKKEKKLMDIFVRNYSRYDIKWNIRIELPEFLIRIVEKYSLKKMPTTLSYWYYENGADRRKLLNILTKF</sequence>
<dbReference type="Pfam" id="PF01381">
    <property type="entry name" value="HTH_3"/>
    <property type="match status" value="1"/>
</dbReference>
<dbReference type="Gene3D" id="1.10.260.40">
    <property type="entry name" value="lambda repressor-like DNA-binding domains"/>
    <property type="match status" value="1"/>
</dbReference>
<dbReference type="AlphaFoldDB" id="A0A1M4TAS2"/>
<dbReference type="InterPro" id="IPR001387">
    <property type="entry name" value="Cro/C1-type_HTH"/>
</dbReference>
<dbReference type="InterPro" id="IPR010982">
    <property type="entry name" value="Lambda_DNA-bd_dom_sf"/>
</dbReference>
<dbReference type="STRING" id="1122195.SAMN02745164_00383"/>
<dbReference type="SUPFAM" id="SSF47413">
    <property type="entry name" value="lambda repressor-like DNA-binding domains"/>
    <property type="match status" value="1"/>
</dbReference>
<evidence type="ECO:0000313" key="3">
    <source>
        <dbReference type="Proteomes" id="UP000184334"/>
    </source>
</evidence>
<dbReference type="EMBL" id="FQUI01000004">
    <property type="protein sequence ID" value="SHE41561.1"/>
    <property type="molecule type" value="Genomic_DNA"/>
</dbReference>
<accession>A0A1M4TAS2</accession>